<dbReference type="RefSeq" id="WP_090217798.1">
    <property type="nucleotide sequence ID" value="NZ_FMWG01000004.1"/>
</dbReference>
<evidence type="ECO:0000313" key="2">
    <source>
        <dbReference type="EMBL" id="SCZ60492.1"/>
    </source>
</evidence>
<feature type="transmembrane region" description="Helical" evidence="1">
    <location>
        <begin position="88"/>
        <end position="121"/>
    </location>
</feature>
<dbReference type="AlphaFoldDB" id="A0A1G5QFP1"/>
<dbReference type="Proteomes" id="UP000198767">
    <property type="component" value="Unassembled WGS sequence"/>
</dbReference>
<proteinExistence type="predicted"/>
<reference evidence="2 3" key="1">
    <citation type="submission" date="2016-10" db="EMBL/GenBank/DDBJ databases">
        <authorList>
            <person name="de Groot N.N."/>
        </authorList>
    </citation>
    <scope>NUCLEOTIDE SEQUENCE [LARGE SCALE GENOMIC DNA]</scope>
    <source>
        <strain evidence="2 3">U95</strain>
    </source>
</reference>
<feature type="transmembrane region" description="Helical" evidence="1">
    <location>
        <begin position="153"/>
        <end position="175"/>
    </location>
</feature>
<organism evidence="2 3">
    <name type="scientific">Epibacterium ulvae</name>
    <dbReference type="NCBI Taxonomy" id="1156985"/>
    <lineage>
        <taxon>Bacteria</taxon>
        <taxon>Pseudomonadati</taxon>
        <taxon>Pseudomonadota</taxon>
        <taxon>Alphaproteobacteria</taxon>
        <taxon>Rhodobacterales</taxon>
        <taxon>Roseobacteraceae</taxon>
        <taxon>Epibacterium</taxon>
    </lineage>
</organism>
<gene>
    <name evidence="2" type="ORF">SAMN04488118_10498</name>
</gene>
<accession>A0A1G5QFP1</accession>
<name>A0A1G5QFP1_9RHOB</name>
<dbReference type="EMBL" id="FMWG01000004">
    <property type="protein sequence ID" value="SCZ60492.1"/>
    <property type="molecule type" value="Genomic_DNA"/>
</dbReference>
<protein>
    <submittedName>
        <fullName evidence="2">Uncharacterized protein</fullName>
    </submittedName>
</protein>
<evidence type="ECO:0000313" key="3">
    <source>
        <dbReference type="Proteomes" id="UP000198767"/>
    </source>
</evidence>
<keyword evidence="1" id="KW-0812">Transmembrane</keyword>
<keyword evidence="1" id="KW-0472">Membrane</keyword>
<feature type="transmembrane region" description="Helical" evidence="1">
    <location>
        <begin position="127"/>
        <end position="146"/>
    </location>
</feature>
<evidence type="ECO:0000256" key="1">
    <source>
        <dbReference type="SAM" id="Phobius"/>
    </source>
</evidence>
<keyword evidence="3" id="KW-1185">Reference proteome</keyword>
<keyword evidence="1" id="KW-1133">Transmembrane helix</keyword>
<feature type="transmembrane region" description="Helical" evidence="1">
    <location>
        <begin position="54"/>
        <end position="76"/>
    </location>
</feature>
<sequence>MPLIWFRAVLQQFEANVLSDPVHMAEIRSKGRVPRHLPVLRTQPYPPFALILRAIWFGALAVLLLPLALGFILLFVFGFMEQILPEPVFMLGFVAGMVLAGSAVITAMAIGPAAILAALAFTYGYGGWLVATVTGALIALITCSYIDFLRDQYVLVLTFGVFFGAGFWGCAYRAVPEVFSEPKR</sequence>